<dbReference type="PANTHER" id="PTHR11802">
    <property type="entry name" value="SERINE PROTEASE FAMILY S10 SERINE CARBOXYPEPTIDASE"/>
    <property type="match status" value="1"/>
</dbReference>
<dbReference type="SUPFAM" id="SSF53474">
    <property type="entry name" value="alpha/beta-Hydrolases"/>
    <property type="match status" value="1"/>
</dbReference>
<dbReference type="Gene3D" id="3.40.50.1820">
    <property type="entry name" value="alpha/beta hydrolase"/>
    <property type="match status" value="1"/>
</dbReference>
<dbReference type="GO" id="GO:0004185">
    <property type="term" value="F:serine-type carboxypeptidase activity"/>
    <property type="evidence" value="ECO:0007669"/>
    <property type="project" value="InterPro"/>
</dbReference>
<comment type="similarity">
    <text evidence="1">Belongs to the peptidase S10 family.</text>
</comment>
<protein>
    <submittedName>
        <fullName evidence="2">Uncharacterized protein</fullName>
    </submittedName>
</protein>
<dbReference type="PRINTS" id="PR00724">
    <property type="entry name" value="CRBOXYPTASEC"/>
</dbReference>
<dbReference type="PANTHER" id="PTHR11802:SF29">
    <property type="entry name" value="SERINE CARBOXYPEPTIDASE-LIKE 19"/>
    <property type="match status" value="1"/>
</dbReference>
<dbReference type="InterPro" id="IPR001563">
    <property type="entry name" value="Peptidase_S10"/>
</dbReference>
<dbReference type="EMBL" id="GBRH01219416">
    <property type="protein sequence ID" value="JAD78479.1"/>
    <property type="molecule type" value="Transcribed_RNA"/>
</dbReference>
<accession>A0A0A9CQ53</accession>
<dbReference type="GO" id="GO:0016747">
    <property type="term" value="F:acyltransferase activity, transferring groups other than amino-acyl groups"/>
    <property type="evidence" value="ECO:0007669"/>
    <property type="project" value="TreeGrafter"/>
</dbReference>
<name>A0A0A9CQ53_ARUDO</name>
<dbReference type="GO" id="GO:0006508">
    <property type="term" value="P:proteolysis"/>
    <property type="evidence" value="ECO:0007669"/>
    <property type="project" value="InterPro"/>
</dbReference>
<dbReference type="Pfam" id="PF00450">
    <property type="entry name" value="Peptidase_S10"/>
    <property type="match status" value="1"/>
</dbReference>
<organism evidence="2">
    <name type="scientific">Arundo donax</name>
    <name type="common">Giant reed</name>
    <name type="synonym">Donax arundinaceus</name>
    <dbReference type="NCBI Taxonomy" id="35708"/>
    <lineage>
        <taxon>Eukaryota</taxon>
        <taxon>Viridiplantae</taxon>
        <taxon>Streptophyta</taxon>
        <taxon>Embryophyta</taxon>
        <taxon>Tracheophyta</taxon>
        <taxon>Spermatophyta</taxon>
        <taxon>Magnoliopsida</taxon>
        <taxon>Liliopsida</taxon>
        <taxon>Poales</taxon>
        <taxon>Poaceae</taxon>
        <taxon>PACMAD clade</taxon>
        <taxon>Arundinoideae</taxon>
        <taxon>Arundineae</taxon>
        <taxon>Arundo</taxon>
    </lineage>
</organism>
<dbReference type="GO" id="GO:0019748">
    <property type="term" value="P:secondary metabolic process"/>
    <property type="evidence" value="ECO:0007669"/>
    <property type="project" value="TreeGrafter"/>
</dbReference>
<dbReference type="AlphaFoldDB" id="A0A0A9CQ53"/>
<reference evidence="2" key="1">
    <citation type="submission" date="2014-09" db="EMBL/GenBank/DDBJ databases">
        <authorList>
            <person name="Magalhaes I.L.F."/>
            <person name="Oliveira U."/>
            <person name="Santos F.R."/>
            <person name="Vidigal T.H.D.A."/>
            <person name="Brescovit A.D."/>
            <person name="Santos A.J."/>
        </authorList>
    </citation>
    <scope>NUCLEOTIDE SEQUENCE</scope>
    <source>
        <tissue evidence="2">Shoot tissue taken approximately 20 cm above the soil surface</tissue>
    </source>
</reference>
<evidence type="ECO:0000256" key="1">
    <source>
        <dbReference type="ARBA" id="ARBA00009431"/>
    </source>
</evidence>
<evidence type="ECO:0000313" key="2">
    <source>
        <dbReference type="EMBL" id="JAD78479.1"/>
    </source>
</evidence>
<dbReference type="InterPro" id="IPR029058">
    <property type="entry name" value="AB_hydrolase_fold"/>
</dbReference>
<reference evidence="2" key="2">
    <citation type="journal article" date="2015" name="Data Brief">
        <title>Shoot transcriptome of the giant reed, Arundo donax.</title>
        <authorList>
            <person name="Barrero R.A."/>
            <person name="Guerrero F.D."/>
            <person name="Moolhuijzen P."/>
            <person name="Goolsby J.A."/>
            <person name="Tidwell J."/>
            <person name="Bellgard S.E."/>
            <person name="Bellgard M.I."/>
        </authorList>
    </citation>
    <scope>NUCLEOTIDE SEQUENCE</scope>
    <source>
        <tissue evidence="2">Shoot tissue taken approximately 20 cm above the soil surface</tissue>
    </source>
</reference>
<proteinExistence type="inferred from homology"/>
<sequence length="151" mass="17233">MHFHHRPRLPDWSSQFRPSRHRGWPAKASVQNRVLDQVGAGFSYSIIEQGYKSSDTKAVNQILIFLRKWFDAHPEFLSNPLYMGGDSYSGMIVPTVTSGIAKGYFPQLSVSVPLFLFWHKHFLSSHMQSDCAARSLFLFQVTMLEVSQLGI</sequence>